<dbReference type="Pfam" id="PF18813">
    <property type="entry name" value="PBECR4"/>
    <property type="match status" value="1"/>
</dbReference>
<organism evidence="2 3">
    <name type="scientific">Tetragenococcus halophilus (strain DSM 20338 / JCM 20259 / NCIMB 9735 / NBRC 12172)</name>
    <name type="common">Pediococcus halophilus</name>
    <dbReference type="NCBI Taxonomy" id="945021"/>
    <lineage>
        <taxon>Bacteria</taxon>
        <taxon>Bacillati</taxon>
        <taxon>Bacillota</taxon>
        <taxon>Bacilli</taxon>
        <taxon>Lactobacillales</taxon>
        <taxon>Enterococcaceae</taxon>
        <taxon>Tetragenococcus</taxon>
    </lineage>
</organism>
<dbReference type="Proteomes" id="UP000002663">
    <property type="component" value="Chromosome"/>
</dbReference>
<evidence type="ECO:0000259" key="1">
    <source>
        <dbReference type="Pfam" id="PF18813"/>
    </source>
</evidence>
<reference evidence="2 3" key="1">
    <citation type="submission" date="2011-01" db="EMBL/GenBank/DDBJ databases">
        <title>Whole genome sequence of Tetragenococcus halophilus NBRC 12172.</title>
        <authorList>
            <person name="Nakazawa H."/>
            <person name="Omata S."/>
            <person name="Koga C."/>
            <person name="Watanabe Y."/>
            <person name="Katano Y."/>
            <person name="Ito N."/>
            <person name="Tsukatani N."/>
            <person name="Ankai A."/>
            <person name="Oguchi A."/>
            <person name="Fukui S."/>
            <person name="Yashiro I."/>
            <person name="Kamata S."/>
            <person name="Hashimoto Y."/>
            <person name="Yamazaki J."/>
            <person name="Taguchi H."/>
            <person name="Tanaka A."/>
            <person name="Koyama T."/>
            <person name="Ichige A."/>
            <person name="Hanya Y."/>
            <person name="Tanikawa S."/>
            <person name="Yamazaki S."/>
            <person name="Fujita N."/>
        </authorList>
    </citation>
    <scope>NUCLEOTIDE SEQUENCE [LARGE SCALE GENOMIC DNA]</scope>
    <source>
        <strain evidence="3">DSM 20338 / JCM 20259 / NCIMB 9735 / NBRC 12172</strain>
    </source>
</reference>
<feature type="domain" description="Phage-Barnase-EndoU-ColicinE5/D-RelE like nuclease 4" evidence="1">
    <location>
        <begin position="14"/>
        <end position="171"/>
    </location>
</feature>
<protein>
    <recommendedName>
        <fullName evidence="1">Phage-Barnase-EndoU-ColicinE5/D-RelE like nuclease 4 domain-containing protein</fullName>
    </recommendedName>
</protein>
<evidence type="ECO:0000313" key="3">
    <source>
        <dbReference type="Proteomes" id="UP000002663"/>
    </source>
</evidence>
<dbReference type="AlphaFoldDB" id="A0AAN1VQU2"/>
<name>A0AAN1VQU2_TETHN</name>
<accession>A0AAN1VQU2</accession>
<dbReference type="KEGG" id="thl:TEH_10570"/>
<dbReference type="InterPro" id="IPR041420">
    <property type="entry name" value="PBECR4"/>
</dbReference>
<dbReference type="RefSeq" id="WP_014124444.1">
    <property type="nucleotide sequence ID" value="NC_016052.1"/>
</dbReference>
<proteinExistence type="predicted"/>
<gene>
    <name evidence="2" type="ordered locus">TEH_10570</name>
</gene>
<evidence type="ECO:0000313" key="2">
    <source>
        <dbReference type="EMBL" id="BAK94384.1"/>
    </source>
</evidence>
<dbReference type="EMBL" id="AP012046">
    <property type="protein sequence ID" value="BAK94384.1"/>
    <property type="molecule type" value="Genomic_DNA"/>
</dbReference>
<sequence>MGLKIETYKDVVLKDLLNDYRCTFHKHTCKLKTNYKKLPEFEIFFHEDGLPHLLGLHYVSTIKYASGIIKDIDSGKMTSKSIQKQPNFGEKDLRNRILLYPFLHDVFVDQKLKICVPVENMKPNPLRLSCVFTELRGKEEVILGLRKDKTDGMFKPTTLHSNKHLKYTKMKPSKIEEIEWVS</sequence>